<evidence type="ECO:0000313" key="2">
    <source>
        <dbReference type="EMBL" id="KAJ7068932.1"/>
    </source>
</evidence>
<feature type="compositionally biased region" description="Polar residues" evidence="1">
    <location>
        <begin position="124"/>
        <end position="136"/>
    </location>
</feature>
<comment type="caution">
    <text evidence="2">The sequence shown here is derived from an EMBL/GenBank/DDBJ whole genome shotgun (WGS) entry which is preliminary data.</text>
</comment>
<dbReference type="Proteomes" id="UP001222325">
    <property type="component" value="Unassembled WGS sequence"/>
</dbReference>
<dbReference type="AlphaFoldDB" id="A0AAD6XKY8"/>
<reference evidence="2" key="1">
    <citation type="submission" date="2023-03" db="EMBL/GenBank/DDBJ databases">
        <title>Massive genome expansion in bonnet fungi (Mycena s.s.) driven by repeated elements and novel gene families across ecological guilds.</title>
        <authorList>
            <consortium name="Lawrence Berkeley National Laboratory"/>
            <person name="Harder C.B."/>
            <person name="Miyauchi S."/>
            <person name="Viragh M."/>
            <person name="Kuo A."/>
            <person name="Thoen E."/>
            <person name="Andreopoulos B."/>
            <person name="Lu D."/>
            <person name="Skrede I."/>
            <person name="Drula E."/>
            <person name="Henrissat B."/>
            <person name="Morin E."/>
            <person name="Kohler A."/>
            <person name="Barry K."/>
            <person name="LaButti K."/>
            <person name="Morin E."/>
            <person name="Salamov A."/>
            <person name="Lipzen A."/>
            <person name="Mereny Z."/>
            <person name="Hegedus B."/>
            <person name="Baldrian P."/>
            <person name="Stursova M."/>
            <person name="Weitz H."/>
            <person name="Taylor A."/>
            <person name="Grigoriev I.V."/>
            <person name="Nagy L.G."/>
            <person name="Martin F."/>
            <person name="Kauserud H."/>
        </authorList>
    </citation>
    <scope>NUCLEOTIDE SEQUENCE</scope>
    <source>
        <strain evidence="2">CBHHK173m</strain>
    </source>
</reference>
<feature type="region of interest" description="Disordered" evidence="1">
    <location>
        <begin position="207"/>
        <end position="241"/>
    </location>
</feature>
<sequence length="419" mass="46125">MPPKGTQTNPETKALRRQEALARYRSSHIDSLQASARARMARHVLLLSALLQGLILARLRSQPASAAEQEDRRVKRLQTAADYRERNRSRIREADKERRHQNFIAVNGIAAYKAREIMRYMSKMQDTSQGTTSSDPQHPRKRAAASNHTRSGSGADDADLGQPRASTSTKRSTHSLRQASPAPDYRGIPEHMLLPPVTCSCRDASSGLHIAESPPATTPPPSPDLPSPELPTSNNEDDGDDLAVLCDTDEIDNISDLGTPPASLCPRKLMDLPPRLRAERAVARIEAAAYQSEAAASRLTRDAARMRAMADRAETAARCIGEHAEEVFGMMRQAADSMRLIGRQAESLVEVMEESAGPVAAATGKLIPPPLEGFDEGFDEWLAQQKLDAGLEDTRNNFFWPLMVCLIVEHLEVCRHYGE</sequence>
<feature type="region of interest" description="Disordered" evidence="1">
    <location>
        <begin position="62"/>
        <end position="81"/>
    </location>
</feature>
<feature type="compositionally biased region" description="Pro residues" evidence="1">
    <location>
        <begin position="216"/>
        <end position="229"/>
    </location>
</feature>
<protein>
    <submittedName>
        <fullName evidence="2">Uncharacterized protein</fullName>
    </submittedName>
</protein>
<gene>
    <name evidence="2" type="ORF">B0H15DRAFT_807363</name>
</gene>
<accession>A0AAD6XKY8</accession>
<keyword evidence="3" id="KW-1185">Reference proteome</keyword>
<evidence type="ECO:0000313" key="3">
    <source>
        <dbReference type="Proteomes" id="UP001222325"/>
    </source>
</evidence>
<feature type="compositionally biased region" description="Polar residues" evidence="1">
    <location>
        <begin position="164"/>
        <end position="178"/>
    </location>
</feature>
<name>A0AAD6XKY8_9AGAR</name>
<feature type="region of interest" description="Disordered" evidence="1">
    <location>
        <begin position="124"/>
        <end position="191"/>
    </location>
</feature>
<evidence type="ECO:0000256" key="1">
    <source>
        <dbReference type="SAM" id="MobiDB-lite"/>
    </source>
</evidence>
<proteinExistence type="predicted"/>
<dbReference type="EMBL" id="JARJCN010000144">
    <property type="protein sequence ID" value="KAJ7068932.1"/>
    <property type="molecule type" value="Genomic_DNA"/>
</dbReference>
<organism evidence="2 3">
    <name type="scientific">Mycena belliarum</name>
    <dbReference type="NCBI Taxonomy" id="1033014"/>
    <lineage>
        <taxon>Eukaryota</taxon>
        <taxon>Fungi</taxon>
        <taxon>Dikarya</taxon>
        <taxon>Basidiomycota</taxon>
        <taxon>Agaricomycotina</taxon>
        <taxon>Agaricomycetes</taxon>
        <taxon>Agaricomycetidae</taxon>
        <taxon>Agaricales</taxon>
        <taxon>Marasmiineae</taxon>
        <taxon>Mycenaceae</taxon>
        <taxon>Mycena</taxon>
    </lineage>
</organism>